<sequence length="217" mass="24791">MSQENAQLSRNLTNTLQEKTELSLLLENRKTLQSSHCKPGWVNHGTRCYFMSSTTEKWAEARGDCLHKAGDLAVVRDAQDQAFLTTLTFKYVQQHPEEDFHSAWIGLTDQAVEGEFYWVDGKGIHPNVIFWRGGEPNNALKKNWLNTWDDIICVGKRHYICESTGGIHHRPHVVIGGPGPPCIHLRTATAIVQHHPVWAGQNRIDKMCKHHELMLYF</sequence>
<proteinExistence type="predicted"/>
<reference evidence="2" key="3">
    <citation type="submission" date="2025-09" db="UniProtKB">
        <authorList>
            <consortium name="Ensembl"/>
        </authorList>
    </citation>
    <scope>IDENTIFICATION</scope>
</reference>
<keyword evidence="3" id="KW-1185">Reference proteome</keyword>
<feature type="domain" description="C-type lectin" evidence="1">
    <location>
        <begin position="44"/>
        <end position="162"/>
    </location>
</feature>
<dbReference type="InterPro" id="IPR050111">
    <property type="entry name" value="C-type_lectin/snaclec_domain"/>
</dbReference>
<dbReference type="InterPro" id="IPR016186">
    <property type="entry name" value="C-type_lectin-like/link_sf"/>
</dbReference>
<accession>A0A671TER9</accession>
<dbReference type="Gene3D" id="3.10.100.10">
    <property type="entry name" value="Mannose-Binding Protein A, subunit A"/>
    <property type="match status" value="1"/>
</dbReference>
<dbReference type="SMART" id="SM00034">
    <property type="entry name" value="CLECT"/>
    <property type="match status" value="1"/>
</dbReference>
<dbReference type="PANTHER" id="PTHR22803">
    <property type="entry name" value="MANNOSE, PHOSPHOLIPASE, LECTIN RECEPTOR RELATED"/>
    <property type="match status" value="1"/>
</dbReference>
<dbReference type="OMA" id="RHYICES"/>
<dbReference type="Proteomes" id="UP000472265">
    <property type="component" value="Chromosome 4"/>
</dbReference>
<reference evidence="2" key="2">
    <citation type="submission" date="2025-08" db="UniProtKB">
        <authorList>
            <consortium name="Ensembl"/>
        </authorList>
    </citation>
    <scope>IDENTIFICATION</scope>
</reference>
<dbReference type="AlphaFoldDB" id="A0A671TER9"/>
<dbReference type="PROSITE" id="PS50041">
    <property type="entry name" value="C_TYPE_LECTIN_2"/>
    <property type="match status" value="1"/>
</dbReference>
<dbReference type="SUPFAM" id="SSF56436">
    <property type="entry name" value="C-type lectin-like"/>
    <property type="match status" value="1"/>
</dbReference>
<protein>
    <recommendedName>
        <fullName evidence="1">C-type lectin domain-containing protein</fullName>
    </recommendedName>
</protein>
<dbReference type="Ensembl" id="ENSSAUT00010000376.1">
    <property type="protein sequence ID" value="ENSSAUP00010000354.1"/>
    <property type="gene ID" value="ENSSAUG00010000193.1"/>
</dbReference>
<evidence type="ECO:0000313" key="3">
    <source>
        <dbReference type="Proteomes" id="UP000472265"/>
    </source>
</evidence>
<dbReference type="InterPro" id="IPR016187">
    <property type="entry name" value="CTDL_fold"/>
</dbReference>
<dbReference type="Pfam" id="PF00059">
    <property type="entry name" value="Lectin_C"/>
    <property type="match status" value="1"/>
</dbReference>
<name>A0A671TER9_SPAAU</name>
<evidence type="ECO:0000313" key="2">
    <source>
        <dbReference type="Ensembl" id="ENSSAUP00010000354.1"/>
    </source>
</evidence>
<dbReference type="InParanoid" id="A0A671TER9"/>
<dbReference type="InterPro" id="IPR001304">
    <property type="entry name" value="C-type_lectin-like"/>
</dbReference>
<reference evidence="2" key="1">
    <citation type="submission" date="2021-04" db="EMBL/GenBank/DDBJ databases">
        <authorList>
            <consortium name="Wellcome Sanger Institute Data Sharing"/>
        </authorList>
    </citation>
    <scope>NUCLEOTIDE SEQUENCE [LARGE SCALE GENOMIC DNA]</scope>
</reference>
<organism evidence="2 3">
    <name type="scientific">Sparus aurata</name>
    <name type="common">Gilthead sea bream</name>
    <dbReference type="NCBI Taxonomy" id="8175"/>
    <lineage>
        <taxon>Eukaryota</taxon>
        <taxon>Metazoa</taxon>
        <taxon>Chordata</taxon>
        <taxon>Craniata</taxon>
        <taxon>Vertebrata</taxon>
        <taxon>Euteleostomi</taxon>
        <taxon>Actinopterygii</taxon>
        <taxon>Neopterygii</taxon>
        <taxon>Teleostei</taxon>
        <taxon>Neoteleostei</taxon>
        <taxon>Acanthomorphata</taxon>
        <taxon>Eupercaria</taxon>
        <taxon>Spariformes</taxon>
        <taxon>Sparidae</taxon>
        <taxon>Sparus</taxon>
    </lineage>
</organism>
<dbReference type="GeneTree" id="ENSGT01030000234575"/>
<evidence type="ECO:0000259" key="1">
    <source>
        <dbReference type="PROSITE" id="PS50041"/>
    </source>
</evidence>